<evidence type="ECO:0000256" key="1">
    <source>
        <dbReference type="SAM" id="MobiDB-lite"/>
    </source>
</evidence>
<dbReference type="EMBL" id="MNBE01000310">
    <property type="protein sequence ID" value="OKP10923.1"/>
    <property type="molecule type" value="Genomic_DNA"/>
</dbReference>
<protein>
    <submittedName>
        <fullName evidence="2">Uncharacterized protein</fullName>
    </submittedName>
</protein>
<accession>A0A1Q5UEN7</accession>
<feature type="region of interest" description="Disordered" evidence="1">
    <location>
        <begin position="63"/>
        <end position="87"/>
    </location>
</feature>
<sequence length="87" mass="10840">MFTWLKNFLNGSTSTNWRRKRANRAYHKKVRARERQLRRKWHHEDVANRFFYWAPYSSQRPSKEAVKEYKNKKEKQKGRENRIGNEK</sequence>
<evidence type="ECO:0000313" key="3">
    <source>
        <dbReference type="Proteomes" id="UP000186955"/>
    </source>
</evidence>
<keyword evidence="3" id="KW-1185">Reference proteome</keyword>
<organism evidence="2 3">
    <name type="scientific">Penicillium subrubescens</name>
    <dbReference type="NCBI Taxonomy" id="1316194"/>
    <lineage>
        <taxon>Eukaryota</taxon>
        <taxon>Fungi</taxon>
        <taxon>Dikarya</taxon>
        <taxon>Ascomycota</taxon>
        <taxon>Pezizomycotina</taxon>
        <taxon>Eurotiomycetes</taxon>
        <taxon>Eurotiomycetidae</taxon>
        <taxon>Eurotiales</taxon>
        <taxon>Aspergillaceae</taxon>
        <taxon>Penicillium</taxon>
    </lineage>
</organism>
<comment type="caution">
    <text evidence="2">The sequence shown here is derived from an EMBL/GenBank/DDBJ whole genome shotgun (WGS) entry which is preliminary data.</text>
</comment>
<evidence type="ECO:0000313" key="2">
    <source>
        <dbReference type="EMBL" id="OKP10923.1"/>
    </source>
</evidence>
<dbReference type="AlphaFoldDB" id="A0A1Q5UEN7"/>
<gene>
    <name evidence="2" type="ORF">PENSUB_3743</name>
</gene>
<dbReference type="Proteomes" id="UP000186955">
    <property type="component" value="Unassembled WGS sequence"/>
</dbReference>
<reference evidence="2 3" key="1">
    <citation type="submission" date="2016-10" db="EMBL/GenBank/DDBJ databases">
        <title>Genome sequence of the ascomycete fungus Penicillium subrubescens.</title>
        <authorList>
            <person name="De Vries R.P."/>
            <person name="Peng M."/>
            <person name="Dilokpimol A."/>
            <person name="Hilden K."/>
            <person name="Makela M.R."/>
            <person name="Grigoriev I."/>
            <person name="Riley R."/>
            <person name="Granchi Z."/>
        </authorList>
    </citation>
    <scope>NUCLEOTIDE SEQUENCE [LARGE SCALE GENOMIC DNA]</scope>
    <source>
        <strain evidence="2 3">CBS 132785</strain>
    </source>
</reference>
<dbReference type="OrthoDB" id="4267977at2759"/>
<name>A0A1Q5UEN7_9EURO</name>
<proteinExistence type="predicted"/>